<feature type="domain" description="Paramyxovirinae protein V zinc-binding" evidence="14">
    <location>
        <begin position="179"/>
        <end position="222"/>
    </location>
</feature>
<evidence type="ECO:0000313" key="28">
    <source>
        <dbReference type="EMBL" id="ARB07734.1"/>
    </source>
</evidence>
<evidence type="ECO:0000256" key="10">
    <source>
        <dbReference type="ARBA" id="ARBA00023258"/>
    </source>
</evidence>
<organismHost>
    <name type="scientific">Homo sapiens</name>
    <name type="common">Human</name>
    <dbReference type="NCBI Taxonomy" id="9606"/>
</organismHost>
<evidence type="ECO:0000313" key="21">
    <source>
        <dbReference type="EMBL" id="ARB07674.1"/>
    </source>
</evidence>
<feature type="domain" description="Phosphoprotein P soyouz module" evidence="15">
    <location>
        <begin position="6"/>
        <end position="60"/>
    </location>
</feature>
<gene>
    <name evidence="16" type="primary">V</name>
    <name evidence="37" type="synonym">P</name>
    <name evidence="16" type="ORF">HPIV2gp2</name>
</gene>
<evidence type="ECO:0000256" key="4">
    <source>
        <dbReference type="ARBA" id="ARBA00022495"/>
    </source>
</evidence>
<dbReference type="EMBL" id="KM190939">
    <property type="protein sequence ID" value="AIG60045.1"/>
    <property type="molecule type" value="Viral_cRNA"/>
</dbReference>
<evidence type="ECO:0000313" key="23">
    <source>
        <dbReference type="EMBL" id="ARB07695.1"/>
    </source>
</evidence>
<accession>A0A0G2R209</accession>
<reference evidence="17" key="2">
    <citation type="submission" date="2017-02" db="EMBL/GenBank/DDBJ databases">
        <title>Genome sequences of viral positives at UW Virology.</title>
        <authorList>
            <person name="Greninger A.L."/>
            <person name="Makhsous N."/>
            <person name="Kuypers J."/>
            <person name="Shean R.C."/>
            <person name="Jerome K.R."/>
        </authorList>
    </citation>
    <scope>NUCLEOTIDE SEQUENCE</scope>
    <source>
        <strain evidence="20">HPIV2/Seattle/USA/10A10/2016</strain>
        <strain evidence="19">HPIV2/Seattle/USA/10A6/2016</strain>
        <strain evidence="21">HPIV2/Seattle/USA/10B1/2016</strain>
        <strain evidence="22">HPIV2/Seattle/USA/10B2/2016</strain>
        <strain evidence="18">HPIV2/Seattle/USA/10E7/2016</strain>
        <strain evidence="23">HPIV2/Seattle/USA/10O5/2016</strain>
        <strain evidence="24">HPIV2/Seattle/USA/10P4/2016</strain>
        <strain evidence="25">HPIV2/Seattle/USA/10Q1/2016</strain>
        <strain evidence="26">HPIV2/Seattle/USA/10Q5/2016</strain>
        <strain evidence="27">HPIV2/Seattle/USA/10Q9/2016</strain>
        <strain evidence="34">HPIV2/Seattle/USA/10R6/2015</strain>
        <strain evidence="28">HPIV2/Seattle/USA/11S8/2016</strain>
        <strain evidence="17">HPIV2/Seattle/USA/12E1/2016</strain>
        <strain evidence="29">HPIV2/Seattle/USA/12I5/2016</strain>
        <strain evidence="30">HPIV2/Seattle/USA/12N8/2016</strain>
        <strain evidence="31">HPIV2/Seattle/USA/12T8/2016</strain>
        <strain evidence="32">HPIV2/Seattle/USA/14P5/2016</strain>
        <strain evidence="35">HPIV2/Seattle/USA/7I1</strain>
    </source>
</reference>
<evidence type="ECO:0000313" key="24">
    <source>
        <dbReference type="EMBL" id="ARB07701.1"/>
    </source>
</evidence>
<keyword evidence="10" id="KW-0922">Interferon antiviral system evasion</keyword>
<dbReference type="EMBL" id="KY967352">
    <property type="protein sequence ID" value="ART66806.1"/>
    <property type="molecule type" value="Viral_cRNA"/>
</dbReference>
<dbReference type="EMBL" id="KY674960">
    <property type="protein sequence ID" value="ARB07734.1"/>
    <property type="molecule type" value="Viral_cRNA"/>
</dbReference>
<dbReference type="EMBL" id="MF973165">
    <property type="protein sequence ID" value="ATV91613.1"/>
    <property type="molecule type" value="Viral_cRNA"/>
</dbReference>
<dbReference type="EMBL" id="MG836423">
    <property type="protein sequence ID" value="AYP70255.1"/>
    <property type="molecule type" value="Viral_cRNA"/>
</dbReference>
<organism evidence="16 40">
    <name type="scientific">Human parainfluenza 2 virus</name>
    <name type="common">HPIV-2</name>
    <dbReference type="NCBI Taxonomy" id="2560525"/>
    <lineage>
        <taxon>Viruses</taxon>
        <taxon>Riboviria</taxon>
        <taxon>Orthornavirae</taxon>
        <taxon>Negarnaviricota</taxon>
        <taxon>Haploviricotina</taxon>
        <taxon>Monjiviricetes</taxon>
        <taxon>Mononegavirales</taxon>
        <taxon>Paramyxoviridae</taxon>
        <taxon>Rubulavirinae</taxon>
        <taxon>Orthorubulavirus</taxon>
        <taxon>Orthorubulavirus laryngotracheitidis</taxon>
    </lineage>
</organism>
<proteinExistence type="inferred from homology"/>
<evidence type="ECO:0000313" key="17">
    <source>
        <dbReference type="EMBL" id="ARB07625.1"/>
    </source>
</evidence>
<evidence type="ECO:0000256" key="1">
    <source>
        <dbReference type="ARBA" id="ARBA00004340"/>
    </source>
</evidence>
<evidence type="ECO:0000313" key="32">
    <source>
        <dbReference type="EMBL" id="ARB07815.1"/>
    </source>
</evidence>
<evidence type="ECO:0000313" key="38">
    <source>
        <dbReference type="EMBL" id="AYP70255.1"/>
    </source>
</evidence>
<dbReference type="EMBL" id="KY674944">
    <property type="protein sequence ID" value="ARB07625.1"/>
    <property type="molecule type" value="Viral_cRNA"/>
</dbReference>
<keyword evidence="7" id="KW-0479">Metal-binding</keyword>
<keyword evidence="4" id="KW-0691">RNA editing</keyword>
<evidence type="ECO:0000313" key="29">
    <source>
        <dbReference type="EMBL" id="ARB07747.1"/>
    </source>
</evidence>
<dbReference type="EMBL" id="KY674952">
    <property type="protein sequence ID" value="ARB07681.1"/>
    <property type="molecule type" value="Viral_cRNA"/>
</dbReference>
<evidence type="ECO:0000313" key="22">
    <source>
        <dbReference type="EMBL" id="ARB07681.1"/>
    </source>
</evidence>
<evidence type="ECO:0000313" key="39">
    <source>
        <dbReference type="EMBL" id="AYP70267.1"/>
    </source>
</evidence>
<evidence type="ECO:0000256" key="9">
    <source>
        <dbReference type="ARBA" id="ARBA00022833"/>
    </source>
</evidence>
<evidence type="ECO:0000256" key="6">
    <source>
        <dbReference type="ARBA" id="ARBA00022632"/>
    </source>
</evidence>
<dbReference type="EMBL" id="KY674945">
    <property type="protein sequence ID" value="ARB07632.1"/>
    <property type="molecule type" value="Viral_cRNA"/>
</dbReference>
<dbReference type="EMBL" id="KY674950">
    <property type="protein sequence ID" value="ARB07667.1"/>
    <property type="molecule type" value="Viral_cRNA"/>
</dbReference>
<evidence type="ECO:0000256" key="2">
    <source>
        <dbReference type="ARBA" id="ARBA00005355"/>
    </source>
</evidence>
<feature type="compositionally biased region" description="Polar residues" evidence="13">
    <location>
        <begin position="147"/>
        <end position="157"/>
    </location>
</feature>
<sequence length="225" mass="24087">MAEEPTYTTEQVDELIHAGLGTVDFFLSRPIDAQSSLGKGSIPPGVTAVLTSAAEAKSKPVATGPVKPRRKKVISNATPYTVADNTPPEKLPINTPIPNPLLPLARPQGKMTDIDIVTGTITEGSYKGVELAKLGKQTLLTRFTSNEPISSAGSAQDPNFKRGGANRERARGNHRREWSIAWVGDQVKVFEWCNPRCAPVTASARKFTCTCGSCPSICGECEGDH</sequence>
<dbReference type="EMBL" id="KY674955">
    <property type="protein sequence ID" value="ARB07701.1"/>
    <property type="molecule type" value="Viral_cRNA"/>
</dbReference>
<evidence type="ECO:0000313" key="36">
    <source>
        <dbReference type="EMBL" id="AWD84865.1"/>
    </source>
</evidence>
<dbReference type="Pfam" id="PF14313">
    <property type="entry name" value="Soyouz_module"/>
    <property type="match status" value="1"/>
</dbReference>
<keyword evidence="8" id="KW-1114">Inhibition of host interferon signaling pathway by virus</keyword>
<evidence type="ECO:0000256" key="8">
    <source>
        <dbReference type="ARBA" id="ARBA00022830"/>
    </source>
</evidence>
<dbReference type="EMBL" id="MG836425">
    <property type="protein sequence ID" value="AYP70267.1"/>
    <property type="molecule type" value="Viral_cRNA"/>
</dbReference>
<dbReference type="EMBL" id="KY674951">
    <property type="protein sequence ID" value="ARB07674.1"/>
    <property type="molecule type" value="Viral_cRNA"/>
</dbReference>
<reference evidence="33" key="3">
    <citation type="submission" date="2017-04" db="EMBL/GenBank/DDBJ databases">
        <title>Genome sequences of viral positives at UW Virology.</title>
        <authorList>
            <person name="Greninger A.L."/>
            <person name="Makhsous N."/>
            <person name="Kuypers J.M."/>
            <person name="Shean R.C."/>
            <person name="Jerome K.R."/>
        </authorList>
    </citation>
    <scope>NUCLEOTIDE SEQUENCE</scope>
    <source>
        <strain evidence="33">HPIV2/Seattle/USA/10O5/2015</strain>
    </source>
</reference>
<evidence type="ECO:0000313" key="35">
    <source>
        <dbReference type="EMBL" id="ATV91613.1"/>
    </source>
</evidence>
<dbReference type="GO" id="GO:0046872">
    <property type="term" value="F:metal ion binding"/>
    <property type="evidence" value="ECO:0007669"/>
    <property type="project" value="UniProtKB-KW"/>
</dbReference>
<name>A0A0G2R209_PI2H</name>
<keyword evidence="6" id="KW-1090">Inhibition of host innate immune response by virus</keyword>
<dbReference type="EMBL" id="KY674949">
    <property type="protein sequence ID" value="ARB07660.1"/>
    <property type="molecule type" value="Viral_cRNA"/>
</dbReference>
<dbReference type="GO" id="GO:0039554">
    <property type="term" value="P:symbiont-mediated suppression of host cytoplasmic pattern recognition receptor signaling pathway via inhibition of MDA-5 activity"/>
    <property type="evidence" value="ECO:0007669"/>
    <property type="project" value="UniProtKB-KW"/>
</dbReference>
<dbReference type="GO" id="GO:0043657">
    <property type="term" value="C:host cell"/>
    <property type="evidence" value="ECO:0007669"/>
    <property type="project" value="UniProtKB-SubCell"/>
</dbReference>
<feature type="region of interest" description="Disordered" evidence="13">
    <location>
        <begin position="147"/>
        <end position="173"/>
    </location>
</feature>
<evidence type="ECO:0000259" key="14">
    <source>
        <dbReference type="Pfam" id="PF13008"/>
    </source>
</evidence>
<evidence type="ECO:0000313" key="37">
    <source>
        <dbReference type="EMBL" id="AYP70243.1"/>
    </source>
</evidence>
<dbReference type="EMBL" id="MH006623">
    <property type="protein sequence ID" value="AWD84865.1"/>
    <property type="molecule type" value="Viral_cRNA"/>
</dbReference>
<dbReference type="EMBL" id="KY986644">
    <property type="protein sequence ID" value="ARX98234.1"/>
    <property type="molecule type" value="Viral_cRNA"/>
</dbReference>
<reference evidence="16 40" key="1">
    <citation type="submission" date="2014-06" db="EMBL/GenBank/DDBJ databases">
        <title>A practical approach for molecular epidemiological studies: assortment of viral pathogens in simulated isolate admixture.</title>
        <authorList>
            <person name="Rutvisuttinunt W."/>
            <person name="Chinnawirotpisan P."/>
            <person name="Thaisomboonsuk B."/>
            <person name="Huang A."/>
            <person name="Hussem K."/>
            <person name="Simasathien S."/>
            <person name="Yoon I.-K."/>
            <person name="Klungthong C."/>
            <person name="Fernandez S."/>
        </authorList>
    </citation>
    <scope>NUCLEOTIDE SEQUENCE [LARGE SCALE GENOMIC DNA]</scope>
    <source>
        <strain evidence="16">VIROAF10</strain>
    </source>
</reference>
<evidence type="ECO:0000313" key="16">
    <source>
        <dbReference type="EMBL" id="AIG60045.1"/>
    </source>
</evidence>
<dbReference type="EMBL" id="KY674962">
    <property type="protein sequence ID" value="ARB07747.1"/>
    <property type="molecule type" value="Viral_cRNA"/>
</dbReference>
<keyword evidence="11" id="KW-1089">Inhibition of host MDA5 by virus</keyword>
<reference evidence="37" key="5">
    <citation type="submission" date="2018-01" db="EMBL/GenBank/DDBJ databases">
        <title>Comparative genomics of HPIV2.</title>
        <authorList>
            <person name="Santak M."/>
        </authorList>
    </citation>
    <scope>NUCLEOTIDE SEQUENCE</scope>
    <source>
        <strain evidence="38">HPIV2i/Zagreb.HR/38.12</strain>
        <strain evidence="39">HPIV2i/Zagreb.HR/42.14</strain>
        <strain evidence="37">HPIV2i/Zagreb.HR/47.11</strain>
    </source>
</reference>
<reference evidence="36" key="4">
    <citation type="journal article" date="2018" name="Sci. Rep.">
        <title>Clinical and Molecular Epidemiology of Human Parainfluenza Viruses 1-4 in Children from Viet Nam.</title>
        <authorList>
            <person name="Linster M."/>
            <person name="Do L.A."/>
            <person name="Minh N.N."/>
            <person name="Chen Y."/>
            <person name="Zhe Z."/>
            <person name="Tuan T.A."/>
            <person name="Tuan H.M."/>
            <person name="Su Y.C."/>
            <person name="van Doorn H.R."/>
            <person name="Moorthy M."/>
            <person name="Smith G.J."/>
        </authorList>
    </citation>
    <scope>NUCLEOTIDE SEQUENCE</scope>
    <source>
        <strain evidence="36">HPIV2/VietNam/008/2009</strain>
    </source>
</reference>
<dbReference type="Proteomes" id="UP000121983">
    <property type="component" value="Genome"/>
</dbReference>
<evidence type="ECO:0000313" key="34">
    <source>
        <dbReference type="EMBL" id="ARX98234.1"/>
    </source>
</evidence>
<evidence type="ECO:0000313" key="25">
    <source>
        <dbReference type="EMBL" id="ARB07707.1"/>
    </source>
</evidence>
<evidence type="ECO:0000256" key="3">
    <source>
        <dbReference type="ARBA" id="ARBA00022482"/>
    </source>
</evidence>
<dbReference type="EMBL" id="MG836421">
    <property type="protein sequence ID" value="AYP70243.1"/>
    <property type="molecule type" value="Viral_cRNA"/>
</dbReference>
<dbReference type="EMBL" id="KY674956">
    <property type="protein sequence ID" value="ARB07707.1"/>
    <property type="molecule type" value="Viral_cRNA"/>
</dbReference>
<evidence type="ECO:0000313" key="18">
    <source>
        <dbReference type="EMBL" id="ARB07632.1"/>
    </source>
</evidence>
<evidence type="ECO:0000313" key="40">
    <source>
        <dbReference type="Proteomes" id="UP000121983"/>
    </source>
</evidence>
<keyword evidence="5" id="KW-0945">Host-virus interaction</keyword>
<evidence type="ECO:0000256" key="11">
    <source>
        <dbReference type="ARBA" id="ARBA00023260"/>
    </source>
</evidence>
<evidence type="ECO:0000313" key="20">
    <source>
        <dbReference type="EMBL" id="ARB07667.1"/>
    </source>
</evidence>
<evidence type="ECO:0000256" key="13">
    <source>
        <dbReference type="SAM" id="MobiDB-lite"/>
    </source>
</evidence>
<keyword evidence="9" id="KW-0862">Zinc</keyword>
<keyword evidence="12" id="KW-0899">Viral immunoevasion</keyword>
<dbReference type="EMBL" id="KY674965">
    <property type="protein sequence ID" value="ARB07770.1"/>
    <property type="molecule type" value="Viral_cRNA"/>
</dbReference>
<evidence type="ECO:0000313" key="31">
    <source>
        <dbReference type="EMBL" id="ARB07795.1"/>
    </source>
</evidence>
<evidence type="ECO:0000256" key="7">
    <source>
        <dbReference type="ARBA" id="ARBA00022723"/>
    </source>
</evidence>
<evidence type="ECO:0000313" key="27">
    <source>
        <dbReference type="EMBL" id="ARB07721.1"/>
    </source>
</evidence>
<evidence type="ECO:0000313" key="33">
    <source>
        <dbReference type="EMBL" id="ART66806.1"/>
    </source>
</evidence>
<dbReference type="EMBL" id="KY674971">
    <property type="protein sequence ID" value="ARB07815.1"/>
    <property type="molecule type" value="Viral_cRNA"/>
</dbReference>
<dbReference type="Gene3D" id="4.10.80.340">
    <property type="match status" value="1"/>
</dbReference>
<dbReference type="EMBL" id="KY674957">
    <property type="protein sequence ID" value="ARB07714.1"/>
    <property type="molecule type" value="Viral_cRNA"/>
</dbReference>
<evidence type="ECO:0000313" key="19">
    <source>
        <dbReference type="EMBL" id="ARB07660.1"/>
    </source>
</evidence>
<dbReference type="InterPro" id="IPR025909">
    <property type="entry name" value="Soyouz_module"/>
</dbReference>
<evidence type="ECO:0000256" key="5">
    <source>
        <dbReference type="ARBA" id="ARBA00022581"/>
    </source>
</evidence>
<dbReference type="EMBL" id="KY674968">
    <property type="protein sequence ID" value="ARB07795.1"/>
    <property type="molecule type" value="Viral_cRNA"/>
</dbReference>
<dbReference type="GO" id="GO:0039502">
    <property type="term" value="P:symbiont-mediated suppression of host type I interferon-mediated signaling pathway"/>
    <property type="evidence" value="ECO:0007669"/>
    <property type="project" value="UniProtKB-KW"/>
</dbReference>
<comment type="subcellular location">
    <subcellularLocation>
        <location evidence="1">Host cell</location>
    </subcellularLocation>
</comment>
<evidence type="ECO:0000259" key="15">
    <source>
        <dbReference type="Pfam" id="PF14313"/>
    </source>
</evidence>
<dbReference type="OrthoDB" id="9580at10239"/>
<comment type="similarity">
    <text evidence="2">Belongs to the paramyxoviruses V protein family.</text>
</comment>
<dbReference type="Pfam" id="PF13008">
    <property type="entry name" value="zf-Paramyx-P"/>
    <property type="match status" value="1"/>
</dbReference>
<evidence type="ECO:0000313" key="26">
    <source>
        <dbReference type="EMBL" id="ARB07714.1"/>
    </source>
</evidence>
<dbReference type="InterPro" id="IPR024279">
    <property type="entry name" value="Paramyx_V_Zn-bd"/>
</dbReference>
<evidence type="ECO:0000313" key="30">
    <source>
        <dbReference type="EMBL" id="ARB07770.1"/>
    </source>
</evidence>
<protein>
    <submittedName>
        <fullName evidence="16">Phospho-protein</fullName>
    </submittedName>
    <submittedName>
        <fullName evidence="17">Phosphoprotein</fullName>
    </submittedName>
    <submittedName>
        <fullName evidence="37">V protein</fullName>
    </submittedName>
</protein>
<dbReference type="EMBL" id="KY674954">
    <property type="protein sequence ID" value="ARB07695.1"/>
    <property type="molecule type" value="Viral_cRNA"/>
</dbReference>
<dbReference type="EMBL" id="KY674958">
    <property type="protein sequence ID" value="ARB07721.1"/>
    <property type="molecule type" value="Viral_cRNA"/>
</dbReference>
<keyword evidence="3" id="KW-1113">Inhibition of host RLR pathway by virus</keyword>
<evidence type="ECO:0000256" key="12">
    <source>
        <dbReference type="ARBA" id="ARBA00023280"/>
    </source>
</evidence>